<dbReference type="GeneID" id="85497699"/>
<evidence type="ECO:0008006" key="4">
    <source>
        <dbReference type="Google" id="ProtNLM"/>
    </source>
</evidence>
<dbReference type="Proteomes" id="UP001233271">
    <property type="component" value="Chromosome 6"/>
</dbReference>
<dbReference type="EMBL" id="AP028217">
    <property type="protein sequence ID" value="BEI93829.1"/>
    <property type="molecule type" value="Genomic_DNA"/>
</dbReference>
<dbReference type="Gene3D" id="3.40.50.720">
    <property type="entry name" value="NAD(P)-binding Rossmann-like Domain"/>
    <property type="match status" value="1"/>
</dbReference>
<sequence>MPSAVNEKHRHHSHHHGHHNGHPSSHDRPLSLALVPASGSGPSPHRSSASALLSLSQDVTALVSLSIESAASLVNDYGRTALSTIGLVERSASRPIAAGSGLAVVVVGAADLSGQSLTLRLAKSGYTVFPFMPIAAAPSAGSSVSAPLSALLLAWSGVQKRLRTRDPNHTGAVVPVVIDDCGDAYLSAHTYPHSAFPPSPPKRGGRFAHAGDTVRHYCRENGLTLVAIVCASPSTSLAPCKNAPPCPTSLSPSQRPYPLIPGVTDSGLAHADEDAIIALYRAQVLEPIAVIRALGDMLAASRDTNRTRGRVLFVESTSVIDDSEPGHVFNGLSHSAQMIAAARAETARLLRTELGPAGIDVCEIAVGPMAPRLTVPLRSSSGDSDTDRALAAAADLGPKNVIAGDDVLTSRLRLLARIFAVDDALVYSCVRRAIEDRYPRARHHAGLTPLISSIVNATPGAGVVRFLGRWVLGRLFSPRRQA</sequence>
<gene>
    <name evidence="2" type="ORF">CcaverHIS019_0602880</name>
</gene>
<dbReference type="AlphaFoldDB" id="A0AA48L898"/>
<protein>
    <recommendedName>
        <fullName evidence="4">NAD(P)-binding protein</fullName>
    </recommendedName>
</protein>
<reference evidence="2" key="1">
    <citation type="journal article" date="2023" name="BMC Genomics">
        <title>Chromosome-level genome assemblies of Cutaneotrichosporon spp. (Trichosporonales, Basidiomycota) reveal imbalanced evolution between nucleotide sequences and chromosome synteny.</title>
        <authorList>
            <person name="Kobayashi Y."/>
            <person name="Kayamori A."/>
            <person name="Aoki K."/>
            <person name="Shiwa Y."/>
            <person name="Matsutani M."/>
            <person name="Fujita N."/>
            <person name="Sugita T."/>
            <person name="Iwasaki W."/>
            <person name="Tanaka N."/>
            <person name="Takashima M."/>
        </authorList>
    </citation>
    <scope>NUCLEOTIDE SEQUENCE</scope>
    <source>
        <strain evidence="2">HIS019</strain>
    </source>
</reference>
<accession>A0AA48L898</accession>
<proteinExistence type="predicted"/>
<feature type="compositionally biased region" description="Basic residues" evidence="1">
    <location>
        <begin position="8"/>
        <end position="21"/>
    </location>
</feature>
<dbReference type="KEGG" id="ccac:CcaHIS019_0602880"/>
<evidence type="ECO:0000313" key="2">
    <source>
        <dbReference type="EMBL" id="BEI93829.1"/>
    </source>
</evidence>
<keyword evidence="3" id="KW-1185">Reference proteome</keyword>
<organism evidence="2 3">
    <name type="scientific">Cutaneotrichosporon cavernicola</name>
    <dbReference type="NCBI Taxonomy" id="279322"/>
    <lineage>
        <taxon>Eukaryota</taxon>
        <taxon>Fungi</taxon>
        <taxon>Dikarya</taxon>
        <taxon>Basidiomycota</taxon>
        <taxon>Agaricomycotina</taxon>
        <taxon>Tremellomycetes</taxon>
        <taxon>Trichosporonales</taxon>
        <taxon>Trichosporonaceae</taxon>
        <taxon>Cutaneotrichosporon</taxon>
    </lineage>
</organism>
<name>A0AA48L898_9TREE</name>
<evidence type="ECO:0000313" key="3">
    <source>
        <dbReference type="Proteomes" id="UP001233271"/>
    </source>
</evidence>
<evidence type="ECO:0000256" key="1">
    <source>
        <dbReference type="SAM" id="MobiDB-lite"/>
    </source>
</evidence>
<feature type="region of interest" description="Disordered" evidence="1">
    <location>
        <begin position="1"/>
        <end position="48"/>
    </location>
</feature>
<dbReference type="RefSeq" id="XP_060459094.1">
    <property type="nucleotide sequence ID" value="XM_060602729.1"/>
</dbReference>